<feature type="domain" description="SRR1-like" evidence="2">
    <location>
        <begin position="85"/>
        <end position="209"/>
    </location>
</feature>
<dbReference type="PANTHER" id="PTHR42080">
    <property type="entry name" value="SRR1 DOMAIN-CONTAINING PROTEIN"/>
    <property type="match status" value="1"/>
</dbReference>
<dbReference type="InterPro" id="IPR012942">
    <property type="entry name" value="SRR1-like"/>
</dbReference>
<accession>A0AAX6MUF9</accession>
<evidence type="ECO:0000259" key="2">
    <source>
        <dbReference type="Pfam" id="PF07985"/>
    </source>
</evidence>
<name>A0AAX6MUF9_9PEZI</name>
<evidence type="ECO:0000256" key="1">
    <source>
        <dbReference type="SAM" id="MobiDB-lite"/>
    </source>
</evidence>
<dbReference type="EMBL" id="JBANMG010000002">
    <property type="protein sequence ID" value="KAK6956037.1"/>
    <property type="molecule type" value="Genomic_DNA"/>
</dbReference>
<sequence>MASTPTNDHQQEAQPEKEWTRVHHRGRRRRKSPQDAAKSDISRSIANLIRSSSLSGPEIMEEHKRITRQWETSICHHKLNEIFESRISHFTISDAICFGTGSFDPEDGSWEIKRKAHIQLAAFLFIVEKLQRSSSRRIRCIFQEPVFNASDKDFIRALGHEVVDSPTGFERVSPSTLVFGVHLYRDIYAQAIAKCLPAMFIGTPREVWEE</sequence>
<proteinExistence type="predicted"/>
<protein>
    <recommendedName>
        <fullName evidence="2">SRR1-like domain-containing protein</fullName>
    </recommendedName>
</protein>
<dbReference type="AlphaFoldDB" id="A0AAX6MUF9"/>
<evidence type="ECO:0000313" key="4">
    <source>
        <dbReference type="Proteomes" id="UP001369815"/>
    </source>
</evidence>
<dbReference type="Pfam" id="PF07985">
    <property type="entry name" value="SRR1"/>
    <property type="match status" value="1"/>
</dbReference>
<dbReference type="PANTHER" id="PTHR42080:SF1">
    <property type="entry name" value="SRR1-LIKE DOMAIN-CONTAINING PROTEIN"/>
    <property type="match status" value="1"/>
</dbReference>
<gene>
    <name evidence="3" type="ORF">Daesc_001307</name>
</gene>
<feature type="compositionally biased region" description="Basic and acidic residues" evidence="1">
    <location>
        <begin position="9"/>
        <end position="21"/>
    </location>
</feature>
<evidence type="ECO:0000313" key="3">
    <source>
        <dbReference type="EMBL" id="KAK6956037.1"/>
    </source>
</evidence>
<dbReference type="Proteomes" id="UP001369815">
    <property type="component" value="Unassembled WGS sequence"/>
</dbReference>
<feature type="compositionally biased region" description="Basic residues" evidence="1">
    <location>
        <begin position="22"/>
        <end position="31"/>
    </location>
</feature>
<feature type="region of interest" description="Disordered" evidence="1">
    <location>
        <begin position="1"/>
        <end position="42"/>
    </location>
</feature>
<organism evidence="3 4">
    <name type="scientific">Daldinia eschscholtzii</name>
    <dbReference type="NCBI Taxonomy" id="292717"/>
    <lineage>
        <taxon>Eukaryota</taxon>
        <taxon>Fungi</taxon>
        <taxon>Dikarya</taxon>
        <taxon>Ascomycota</taxon>
        <taxon>Pezizomycotina</taxon>
        <taxon>Sordariomycetes</taxon>
        <taxon>Xylariomycetidae</taxon>
        <taxon>Xylariales</taxon>
        <taxon>Hypoxylaceae</taxon>
        <taxon>Daldinia</taxon>
    </lineage>
</organism>
<reference evidence="3 4" key="1">
    <citation type="journal article" date="2024" name="Front Chem Biol">
        <title>Unveiling the potential of Daldinia eschscholtzii MFLUCC 19-0629 through bioactivity and bioinformatics studies for enhanced sustainable agriculture production.</title>
        <authorList>
            <person name="Brooks S."/>
            <person name="Weaver J.A."/>
            <person name="Klomchit A."/>
            <person name="Alharthi S.A."/>
            <person name="Onlamun T."/>
            <person name="Nurani R."/>
            <person name="Vong T.K."/>
            <person name="Alberti F."/>
            <person name="Greco C."/>
        </authorList>
    </citation>
    <scope>NUCLEOTIDE SEQUENCE [LARGE SCALE GENOMIC DNA]</scope>
    <source>
        <strain evidence="3">MFLUCC 19-0629</strain>
    </source>
</reference>
<keyword evidence="4" id="KW-1185">Reference proteome</keyword>
<comment type="caution">
    <text evidence="3">The sequence shown here is derived from an EMBL/GenBank/DDBJ whole genome shotgun (WGS) entry which is preliminary data.</text>
</comment>